<evidence type="ECO:0000313" key="5">
    <source>
        <dbReference type="Proteomes" id="UP000777438"/>
    </source>
</evidence>
<comment type="caution">
    <text evidence="4">The sequence shown here is derived from an EMBL/GenBank/DDBJ whole genome shotgun (WGS) entry which is preliminary data.</text>
</comment>
<dbReference type="PANTHER" id="PTHR47706:SF9">
    <property type="entry name" value="NMRA-LIKE DOMAIN-CONTAINING PROTEIN-RELATED"/>
    <property type="match status" value="1"/>
</dbReference>
<sequence length="329" mass="35653">MSTIKVAIVGASGETGQSIINGLLKSSQDFTITALVRSASIDKPEVQQIKAKGVNIAPFELESSHEEQVKALAGQDVVICCIIPQSADLSNALADAAKAGGVKRFVPSFFGPVAPAYGVMALREIKEDVLNHIKEINLPYTIIDVGWWYQNTLPRLPSGKIDYAVKFPLDKVYGDGNLPTAVTDLRDIGTYVARIIADPRTLNAAVFAYNEIQTQEQILSLLESLSGESVPREYLSIPDLEAAIATAQATYDQDRSWMKLLGVAILQYPNSTFVRGDNLPGPAAKLGYMSGKELYPDVQVTKYADYVAEVVAGKGKAVYANRTFGFETK</sequence>
<dbReference type="Gene3D" id="3.90.25.10">
    <property type="entry name" value="UDP-galactose 4-epimerase, domain 1"/>
    <property type="match status" value="1"/>
</dbReference>
<dbReference type="OrthoDB" id="419598at2759"/>
<evidence type="ECO:0000259" key="3">
    <source>
        <dbReference type="Pfam" id="PF05368"/>
    </source>
</evidence>
<protein>
    <recommendedName>
        <fullName evidence="3">NmrA-like domain-containing protein</fullName>
    </recommendedName>
</protein>
<dbReference type="Pfam" id="PF05368">
    <property type="entry name" value="NmrA"/>
    <property type="match status" value="1"/>
</dbReference>
<dbReference type="PANTHER" id="PTHR47706">
    <property type="entry name" value="NMRA-LIKE FAMILY PROTEIN"/>
    <property type="match status" value="1"/>
</dbReference>
<proteinExistence type="predicted"/>
<dbReference type="InterPro" id="IPR051609">
    <property type="entry name" value="NmrA/Isoflavone_reductase-like"/>
</dbReference>
<dbReference type="GO" id="GO:0016491">
    <property type="term" value="F:oxidoreductase activity"/>
    <property type="evidence" value="ECO:0007669"/>
    <property type="project" value="UniProtKB-KW"/>
</dbReference>
<dbReference type="AlphaFoldDB" id="A0A9P8W803"/>
<dbReference type="CDD" id="cd05259">
    <property type="entry name" value="PCBER_SDR_a"/>
    <property type="match status" value="1"/>
</dbReference>
<name>A0A9P8W803_9HYPO</name>
<dbReference type="EMBL" id="JAGPYM010000006">
    <property type="protein sequence ID" value="KAH6893389.1"/>
    <property type="molecule type" value="Genomic_DNA"/>
</dbReference>
<dbReference type="SUPFAM" id="SSF51735">
    <property type="entry name" value="NAD(P)-binding Rossmann-fold domains"/>
    <property type="match status" value="1"/>
</dbReference>
<reference evidence="4 5" key="1">
    <citation type="journal article" date="2021" name="Nat. Commun.">
        <title>Genetic determinants of endophytism in the Arabidopsis root mycobiome.</title>
        <authorList>
            <person name="Mesny F."/>
            <person name="Miyauchi S."/>
            <person name="Thiergart T."/>
            <person name="Pickel B."/>
            <person name="Atanasova L."/>
            <person name="Karlsson M."/>
            <person name="Huettel B."/>
            <person name="Barry K.W."/>
            <person name="Haridas S."/>
            <person name="Chen C."/>
            <person name="Bauer D."/>
            <person name="Andreopoulos W."/>
            <person name="Pangilinan J."/>
            <person name="LaButti K."/>
            <person name="Riley R."/>
            <person name="Lipzen A."/>
            <person name="Clum A."/>
            <person name="Drula E."/>
            <person name="Henrissat B."/>
            <person name="Kohler A."/>
            <person name="Grigoriev I.V."/>
            <person name="Martin F.M."/>
            <person name="Hacquard S."/>
        </authorList>
    </citation>
    <scope>NUCLEOTIDE SEQUENCE [LARGE SCALE GENOMIC DNA]</scope>
    <source>
        <strain evidence="4 5">MPI-CAGE-CH-0241</strain>
    </source>
</reference>
<accession>A0A9P8W803</accession>
<evidence type="ECO:0000313" key="4">
    <source>
        <dbReference type="EMBL" id="KAH6893389.1"/>
    </source>
</evidence>
<dbReference type="Proteomes" id="UP000777438">
    <property type="component" value="Unassembled WGS sequence"/>
</dbReference>
<keyword evidence="2" id="KW-0560">Oxidoreductase</keyword>
<evidence type="ECO:0000256" key="1">
    <source>
        <dbReference type="ARBA" id="ARBA00022857"/>
    </source>
</evidence>
<keyword evidence="5" id="KW-1185">Reference proteome</keyword>
<dbReference type="InterPro" id="IPR036291">
    <property type="entry name" value="NAD(P)-bd_dom_sf"/>
</dbReference>
<dbReference type="InterPro" id="IPR045312">
    <property type="entry name" value="PCBER-like"/>
</dbReference>
<evidence type="ECO:0000256" key="2">
    <source>
        <dbReference type="ARBA" id="ARBA00023002"/>
    </source>
</evidence>
<feature type="domain" description="NmrA-like" evidence="3">
    <location>
        <begin position="5"/>
        <end position="240"/>
    </location>
</feature>
<keyword evidence="1" id="KW-0521">NADP</keyword>
<organism evidence="4 5">
    <name type="scientific">Thelonectria olida</name>
    <dbReference type="NCBI Taxonomy" id="1576542"/>
    <lineage>
        <taxon>Eukaryota</taxon>
        <taxon>Fungi</taxon>
        <taxon>Dikarya</taxon>
        <taxon>Ascomycota</taxon>
        <taxon>Pezizomycotina</taxon>
        <taxon>Sordariomycetes</taxon>
        <taxon>Hypocreomycetidae</taxon>
        <taxon>Hypocreales</taxon>
        <taxon>Nectriaceae</taxon>
        <taxon>Thelonectria</taxon>
    </lineage>
</organism>
<dbReference type="Gene3D" id="3.40.50.720">
    <property type="entry name" value="NAD(P)-binding Rossmann-like Domain"/>
    <property type="match status" value="1"/>
</dbReference>
<gene>
    <name evidence="4" type="ORF">B0T10DRAFT_546635</name>
</gene>
<dbReference type="InterPro" id="IPR008030">
    <property type="entry name" value="NmrA-like"/>
</dbReference>